<feature type="transmembrane region" description="Helical" evidence="1">
    <location>
        <begin position="179"/>
        <end position="200"/>
    </location>
</feature>
<dbReference type="RefSeq" id="WP_119781598.1">
    <property type="nucleotide sequence ID" value="NZ_QYUK01000011.1"/>
</dbReference>
<reference evidence="2 3" key="1">
    <citation type="submission" date="2018-09" db="EMBL/GenBank/DDBJ databases">
        <authorList>
            <person name="Zhu H."/>
        </authorList>
    </citation>
    <scope>NUCLEOTIDE SEQUENCE [LARGE SCALE GENOMIC DNA]</scope>
    <source>
        <strain evidence="2 3">K1W22B-8</strain>
    </source>
</reference>
<feature type="transmembrane region" description="Helical" evidence="1">
    <location>
        <begin position="212"/>
        <end position="238"/>
    </location>
</feature>
<feature type="transmembrane region" description="Helical" evidence="1">
    <location>
        <begin position="133"/>
        <end position="158"/>
    </location>
</feature>
<proteinExistence type="predicted"/>
<feature type="transmembrane region" description="Helical" evidence="1">
    <location>
        <begin position="25"/>
        <end position="49"/>
    </location>
</feature>
<dbReference type="EMBL" id="QYUK01000011">
    <property type="protein sequence ID" value="RJF89571.1"/>
    <property type="molecule type" value="Genomic_DNA"/>
</dbReference>
<feature type="transmembrane region" description="Helical" evidence="1">
    <location>
        <begin position="55"/>
        <end position="75"/>
    </location>
</feature>
<evidence type="ECO:0000313" key="3">
    <source>
        <dbReference type="Proteomes" id="UP000284605"/>
    </source>
</evidence>
<keyword evidence="1" id="KW-0812">Transmembrane</keyword>
<keyword evidence="3" id="KW-1185">Reference proteome</keyword>
<name>A0A418WHQ9_9PROT</name>
<sequence>MPPVTLAQMIQAAFRVTGERESIRLALLTGLVPNLVGYLGGVFGVQFIGLSPEQAIFTVLLGGLVGRLATLPATVRAGGDLLARRLDRAPAVDPAVAIGRAFRLYGLFLAAVSTTMALSLIAALSLGEGALSMLVQLALVVVTVYVILGFTMAPQAVFYEDEATVARSFAIIKGDRPRVAAFLLVITLPFFFAGILVTALGGSDPAEPVALVLSLVTGFVMALSTGPMLVGLTVFYFAKRGEAPPVLIDPAGPRT</sequence>
<keyword evidence="1" id="KW-0472">Membrane</keyword>
<dbReference type="OrthoDB" id="7274225at2"/>
<gene>
    <name evidence="2" type="ORF">D3874_23530</name>
</gene>
<protein>
    <submittedName>
        <fullName evidence="2">Uncharacterized protein</fullName>
    </submittedName>
</protein>
<dbReference type="AlphaFoldDB" id="A0A418WHQ9"/>
<comment type="caution">
    <text evidence="2">The sequence shown here is derived from an EMBL/GenBank/DDBJ whole genome shotgun (WGS) entry which is preliminary data.</text>
</comment>
<dbReference type="Proteomes" id="UP000284605">
    <property type="component" value="Unassembled WGS sequence"/>
</dbReference>
<evidence type="ECO:0000256" key="1">
    <source>
        <dbReference type="SAM" id="Phobius"/>
    </source>
</evidence>
<keyword evidence="1" id="KW-1133">Transmembrane helix</keyword>
<organism evidence="2 3">
    <name type="scientific">Oleomonas cavernae</name>
    <dbReference type="NCBI Taxonomy" id="2320859"/>
    <lineage>
        <taxon>Bacteria</taxon>
        <taxon>Pseudomonadati</taxon>
        <taxon>Pseudomonadota</taxon>
        <taxon>Alphaproteobacteria</taxon>
        <taxon>Acetobacterales</taxon>
        <taxon>Acetobacteraceae</taxon>
        <taxon>Oleomonas</taxon>
    </lineage>
</organism>
<evidence type="ECO:0000313" key="2">
    <source>
        <dbReference type="EMBL" id="RJF89571.1"/>
    </source>
</evidence>
<feature type="transmembrane region" description="Helical" evidence="1">
    <location>
        <begin position="104"/>
        <end position="127"/>
    </location>
</feature>
<accession>A0A418WHQ9</accession>